<keyword evidence="4" id="KW-1185">Reference proteome</keyword>
<accession>A0A1Y2MEX3</accession>
<gene>
    <name evidence="3" type="ORF">B5807_00565</name>
</gene>
<dbReference type="EMBL" id="KZ107838">
    <property type="protein sequence ID" value="OSS54349.1"/>
    <property type="molecule type" value="Genomic_DNA"/>
</dbReference>
<dbReference type="PANTHER" id="PTHR37957">
    <property type="entry name" value="BLR7070 PROTEIN"/>
    <property type="match status" value="1"/>
</dbReference>
<dbReference type="OMA" id="DYRPRLN"/>
<name>A0A1Y2MEX3_EPING</name>
<evidence type="ECO:0000259" key="2">
    <source>
        <dbReference type="Pfam" id="PF13449"/>
    </source>
</evidence>
<dbReference type="Proteomes" id="UP000193240">
    <property type="component" value="Unassembled WGS sequence"/>
</dbReference>
<organism evidence="3 4">
    <name type="scientific">Epicoccum nigrum</name>
    <name type="common">Soil fungus</name>
    <name type="synonym">Epicoccum purpurascens</name>
    <dbReference type="NCBI Taxonomy" id="105696"/>
    <lineage>
        <taxon>Eukaryota</taxon>
        <taxon>Fungi</taxon>
        <taxon>Dikarya</taxon>
        <taxon>Ascomycota</taxon>
        <taxon>Pezizomycotina</taxon>
        <taxon>Dothideomycetes</taxon>
        <taxon>Pleosporomycetidae</taxon>
        <taxon>Pleosporales</taxon>
        <taxon>Pleosporineae</taxon>
        <taxon>Didymellaceae</taxon>
        <taxon>Epicoccum</taxon>
    </lineage>
</organism>
<dbReference type="AlphaFoldDB" id="A0A1Y2MEX3"/>
<feature type="domain" description="Phytase-like" evidence="2">
    <location>
        <begin position="131"/>
        <end position="385"/>
    </location>
</feature>
<dbReference type="PANTHER" id="PTHR37957:SF1">
    <property type="entry name" value="PHYTASE-LIKE DOMAIN-CONTAINING PROTEIN"/>
    <property type="match status" value="1"/>
</dbReference>
<protein>
    <recommendedName>
        <fullName evidence="2">Phytase-like domain-containing protein</fullName>
    </recommendedName>
</protein>
<proteinExistence type="predicted"/>
<evidence type="ECO:0000256" key="1">
    <source>
        <dbReference type="SAM" id="SignalP"/>
    </source>
</evidence>
<evidence type="ECO:0000313" key="4">
    <source>
        <dbReference type="Proteomes" id="UP000193240"/>
    </source>
</evidence>
<evidence type="ECO:0000313" key="3">
    <source>
        <dbReference type="EMBL" id="OSS54349.1"/>
    </source>
</evidence>
<sequence length="513" mass="55791">MLLTIPFALLALPVTQVIAKPTRNSTPTPVNVTKCNGKTYTYIALAGYGKLAGDARDKFGDTIGGIGSAIALDKKSWKSKKGKKEAYTGIVYGLPDRGWNTQGTQNTQSRIHKFSFDFEIVDATVEKPASPNFKLTYLDTLLLTGPDGTPLTGLDPTGTIAYKGFPDLPLATYTGDGFGNDGIGGSRVPLDTEGLVLGDDDTYWISDEYAAYVYQFDSKGKMLQAIRSPDAFIPLRNGTESFSAASPPIYNQDFEITPEDPSTGRANNQGLEALTASPDGKYLYTMLQSALIQDGGSKSSTRRNTRLLKYRVKTKSVELEAEYAVQLPVLSTGKVAGQSEMHYISDTQFLVLARDSGAGHGQDSSESIYRNADVIDISDATNIKGKYDAFNGQMASTKGVLKSDVVPATYCPWLSYNVNSQLNRFGVRNGGAQDANLLNEKWESFAMAPVDGDFETKGEGKEYYLISFSDNDFITQNGYINFGKQAYKDSSGYNLDSQVLVFKVRLPKGAKPL</sequence>
<reference evidence="3 4" key="1">
    <citation type="journal article" date="2017" name="Genome Announc.">
        <title>Genome sequence of the saprophytic ascomycete Epicoccum nigrum ICMP 19927 strain isolated from New Zealand.</title>
        <authorList>
            <person name="Fokin M."/>
            <person name="Fleetwood D."/>
            <person name="Weir B.S."/>
            <person name="Villas-Boas S.G."/>
        </authorList>
    </citation>
    <scope>NUCLEOTIDE SEQUENCE [LARGE SCALE GENOMIC DNA]</scope>
    <source>
        <strain evidence="3 4">ICMP 19927</strain>
    </source>
</reference>
<dbReference type="InterPro" id="IPR027372">
    <property type="entry name" value="Phytase-like_dom"/>
</dbReference>
<feature type="chain" id="PRO_5012011212" description="Phytase-like domain-containing protein" evidence="1">
    <location>
        <begin position="20"/>
        <end position="513"/>
    </location>
</feature>
<feature type="signal peptide" evidence="1">
    <location>
        <begin position="1"/>
        <end position="19"/>
    </location>
</feature>
<dbReference type="Pfam" id="PF13449">
    <property type="entry name" value="Phytase-like"/>
    <property type="match status" value="1"/>
</dbReference>
<keyword evidence="1" id="KW-0732">Signal</keyword>
<dbReference type="InParanoid" id="A0A1Y2MEX3"/>